<evidence type="ECO:0000256" key="8">
    <source>
        <dbReference type="ARBA" id="ARBA00049348"/>
    </source>
</evidence>
<dbReference type="EC" id="2.1.1.63" evidence="9"/>
<organism evidence="12 13">
    <name type="scientific">Mycolicibacter nonchromogenicus</name>
    <name type="common">Mycobacterium nonchromogenicum</name>
    <dbReference type="NCBI Taxonomy" id="1782"/>
    <lineage>
        <taxon>Bacteria</taxon>
        <taxon>Bacillati</taxon>
        <taxon>Actinomycetota</taxon>
        <taxon>Actinomycetes</taxon>
        <taxon>Mycobacteriales</taxon>
        <taxon>Mycobacteriaceae</taxon>
        <taxon>Mycolicibacter</taxon>
    </lineage>
</organism>
<dbReference type="InterPro" id="IPR014048">
    <property type="entry name" value="MethylDNA_cys_MeTrfase_DNA-bd"/>
</dbReference>
<dbReference type="InterPro" id="IPR023546">
    <property type="entry name" value="MGMT"/>
</dbReference>
<gene>
    <name evidence="12" type="ORF">AWC18_12845</name>
</gene>
<keyword evidence="6 9" id="KW-0227">DNA damage</keyword>
<comment type="caution">
    <text evidence="12">The sequence shown here is derived from an EMBL/GenBank/DDBJ whole genome shotgun (WGS) entry which is preliminary data.</text>
</comment>
<feature type="domain" description="Methylated-DNA-[protein]-cysteine S-methyltransferase DNA binding" evidence="10">
    <location>
        <begin position="75"/>
        <end position="154"/>
    </location>
</feature>
<keyword evidence="4 9" id="KW-0489">Methyltransferase</keyword>
<comment type="catalytic activity">
    <reaction evidence="8 9">
        <text>a 6-O-methyl-2'-deoxyguanosine in DNA + L-cysteinyl-[protein] = S-methyl-L-cysteinyl-[protein] + a 2'-deoxyguanosine in DNA</text>
        <dbReference type="Rhea" id="RHEA:24000"/>
        <dbReference type="Rhea" id="RHEA-COMP:10131"/>
        <dbReference type="Rhea" id="RHEA-COMP:10132"/>
        <dbReference type="Rhea" id="RHEA-COMP:11367"/>
        <dbReference type="Rhea" id="RHEA-COMP:11368"/>
        <dbReference type="ChEBI" id="CHEBI:29950"/>
        <dbReference type="ChEBI" id="CHEBI:82612"/>
        <dbReference type="ChEBI" id="CHEBI:85445"/>
        <dbReference type="ChEBI" id="CHEBI:85448"/>
        <dbReference type="EC" id="2.1.1.63"/>
    </reaction>
</comment>
<dbReference type="NCBIfam" id="TIGR00589">
    <property type="entry name" value="ogt"/>
    <property type="match status" value="1"/>
</dbReference>
<dbReference type="PANTHER" id="PTHR10815:SF5">
    <property type="entry name" value="METHYLATED-DNA--PROTEIN-CYSTEINE METHYLTRANSFERASE"/>
    <property type="match status" value="1"/>
</dbReference>
<comment type="miscellaneous">
    <text evidence="9">This enzyme catalyzes only one turnover and therefore is not strictly catalytic. According to one definition, an enzyme is a biocatalyst that acts repeatedly and over many reaction cycles.</text>
</comment>
<reference evidence="12 13" key="1">
    <citation type="submission" date="2016-01" db="EMBL/GenBank/DDBJ databases">
        <title>The new phylogeny of the genus Mycobacterium.</title>
        <authorList>
            <person name="Tarcisio F."/>
            <person name="Conor M."/>
            <person name="Antonella G."/>
            <person name="Elisabetta G."/>
            <person name="Giulia F.S."/>
            <person name="Sara T."/>
            <person name="Anna F."/>
            <person name="Clotilde B."/>
            <person name="Roberto B."/>
            <person name="Veronica D.S."/>
            <person name="Fabio R."/>
            <person name="Monica P."/>
            <person name="Olivier J."/>
            <person name="Enrico T."/>
            <person name="Nicola S."/>
        </authorList>
    </citation>
    <scope>NUCLEOTIDE SEQUENCE [LARGE SCALE GENOMIC DNA]</scope>
    <source>
        <strain evidence="12 13">DSM 44164</strain>
    </source>
</reference>
<comment type="function">
    <text evidence="9">Involved in the cellular defense against the biological effects of O6-methylguanine (O6-MeG) and O4-methylthymine (O4-MeT) in DNA. Repairs the methylated nucleobase in DNA by stoichiometrically transferring the methyl group to a cysteine residue in the enzyme. This is a suicide reaction: the enzyme is irreversibly inactivated.</text>
</comment>
<dbReference type="FunFam" id="1.10.10.10:FF:000214">
    <property type="entry name" value="Methylated-DNA--protein-cysteine methyltransferase"/>
    <property type="match status" value="1"/>
</dbReference>
<accession>A0A1X1Z9L5</accession>
<dbReference type="Gene3D" id="3.30.160.70">
    <property type="entry name" value="Methylated DNA-protein cysteine methyltransferase domain"/>
    <property type="match status" value="1"/>
</dbReference>
<keyword evidence="3 9" id="KW-0963">Cytoplasm</keyword>
<dbReference type="EMBL" id="LQPI01000047">
    <property type="protein sequence ID" value="ORW20093.1"/>
    <property type="molecule type" value="Genomic_DNA"/>
</dbReference>
<comment type="catalytic activity">
    <reaction evidence="1 9">
        <text>a 4-O-methyl-thymidine in DNA + L-cysteinyl-[protein] = a thymidine in DNA + S-methyl-L-cysteinyl-[protein]</text>
        <dbReference type="Rhea" id="RHEA:53428"/>
        <dbReference type="Rhea" id="RHEA-COMP:10131"/>
        <dbReference type="Rhea" id="RHEA-COMP:10132"/>
        <dbReference type="Rhea" id="RHEA-COMP:13555"/>
        <dbReference type="Rhea" id="RHEA-COMP:13556"/>
        <dbReference type="ChEBI" id="CHEBI:29950"/>
        <dbReference type="ChEBI" id="CHEBI:82612"/>
        <dbReference type="ChEBI" id="CHEBI:137386"/>
        <dbReference type="ChEBI" id="CHEBI:137387"/>
        <dbReference type="EC" id="2.1.1.63"/>
    </reaction>
</comment>
<dbReference type="GO" id="GO:0006307">
    <property type="term" value="P:DNA alkylation repair"/>
    <property type="evidence" value="ECO:0007669"/>
    <property type="project" value="UniProtKB-UniRule"/>
</dbReference>
<evidence type="ECO:0000256" key="6">
    <source>
        <dbReference type="ARBA" id="ARBA00022763"/>
    </source>
</evidence>
<dbReference type="InterPro" id="IPR001497">
    <property type="entry name" value="MethylDNA_cys_MeTrfase_AS"/>
</dbReference>
<dbReference type="GO" id="GO:0003908">
    <property type="term" value="F:methylated-DNA-[protein]-cysteine S-methyltransferase activity"/>
    <property type="evidence" value="ECO:0007669"/>
    <property type="project" value="UniProtKB-UniRule"/>
</dbReference>
<feature type="domain" description="Methylguanine DNA methyltransferase ribonuclease-like" evidence="11">
    <location>
        <begin position="6"/>
        <end position="70"/>
    </location>
</feature>
<dbReference type="PROSITE" id="PS00374">
    <property type="entry name" value="MGMT"/>
    <property type="match status" value="1"/>
</dbReference>
<dbReference type="HAMAP" id="MF_00772">
    <property type="entry name" value="OGT"/>
    <property type="match status" value="1"/>
</dbReference>
<evidence type="ECO:0000313" key="13">
    <source>
        <dbReference type="Proteomes" id="UP000193108"/>
    </source>
</evidence>
<name>A0A1X1Z9L5_MYCNO</name>
<evidence type="ECO:0000256" key="7">
    <source>
        <dbReference type="ARBA" id="ARBA00023204"/>
    </source>
</evidence>
<dbReference type="SUPFAM" id="SSF53155">
    <property type="entry name" value="Methylated DNA-protein cysteine methyltransferase domain"/>
    <property type="match status" value="1"/>
</dbReference>
<dbReference type="InterPro" id="IPR036631">
    <property type="entry name" value="MGMT_N_sf"/>
</dbReference>
<dbReference type="InterPro" id="IPR036217">
    <property type="entry name" value="MethylDNA_cys_MeTrfase_DNAb"/>
</dbReference>
<keyword evidence="13" id="KW-1185">Reference proteome</keyword>
<evidence type="ECO:0000256" key="9">
    <source>
        <dbReference type="HAMAP-Rule" id="MF_00772"/>
    </source>
</evidence>
<dbReference type="InterPro" id="IPR036388">
    <property type="entry name" value="WH-like_DNA-bd_sf"/>
</dbReference>
<keyword evidence="5 9" id="KW-0808">Transferase</keyword>
<dbReference type="Pfam" id="PF01035">
    <property type="entry name" value="DNA_binding_1"/>
    <property type="match status" value="1"/>
</dbReference>
<evidence type="ECO:0000313" key="12">
    <source>
        <dbReference type="EMBL" id="ORW20093.1"/>
    </source>
</evidence>
<proteinExistence type="inferred from homology"/>
<evidence type="ECO:0000256" key="5">
    <source>
        <dbReference type="ARBA" id="ARBA00022679"/>
    </source>
</evidence>
<dbReference type="RefSeq" id="WP_085138976.1">
    <property type="nucleotide sequence ID" value="NZ_LQPI01000047.1"/>
</dbReference>
<protein>
    <recommendedName>
        <fullName evidence="9">Methylated-DNA--protein-cysteine methyltransferase</fullName>
        <ecNumber evidence="9">2.1.1.63</ecNumber>
    </recommendedName>
    <alternativeName>
        <fullName evidence="9">6-O-methylguanine-DNA methyltransferase</fullName>
        <shortName evidence="9">MGMT</shortName>
    </alternativeName>
    <alternativeName>
        <fullName evidence="9">O-6-methylguanine-DNA-alkyltransferase</fullName>
    </alternativeName>
</protein>
<dbReference type="CDD" id="cd06445">
    <property type="entry name" value="ATase"/>
    <property type="match status" value="1"/>
</dbReference>
<dbReference type="STRING" id="1782.AWC18_12845"/>
<evidence type="ECO:0000256" key="3">
    <source>
        <dbReference type="ARBA" id="ARBA00022490"/>
    </source>
</evidence>
<dbReference type="SUPFAM" id="SSF46767">
    <property type="entry name" value="Methylated DNA-protein cysteine methyltransferase, C-terminal domain"/>
    <property type="match status" value="1"/>
</dbReference>
<evidence type="ECO:0000256" key="2">
    <source>
        <dbReference type="ARBA" id="ARBA00008711"/>
    </source>
</evidence>
<evidence type="ECO:0000259" key="10">
    <source>
        <dbReference type="Pfam" id="PF01035"/>
    </source>
</evidence>
<evidence type="ECO:0000256" key="4">
    <source>
        <dbReference type="ARBA" id="ARBA00022603"/>
    </source>
</evidence>
<dbReference type="GO" id="GO:0005737">
    <property type="term" value="C:cytoplasm"/>
    <property type="evidence" value="ECO:0007669"/>
    <property type="project" value="UniProtKB-SubCell"/>
</dbReference>
<comment type="similarity">
    <text evidence="2 9">Belongs to the MGMT family.</text>
</comment>
<evidence type="ECO:0000256" key="1">
    <source>
        <dbReference type="ARBA" id="ARBA00001286"/>
    </source>
</evidence>
<dbReference type="Proteomes" id="UP000193108">
    <property type="component" value="Unassembled WGS sequence"/>
</dbReference>
<dbReference type="Gene3D" id="1.10.10.10">
    <property type="entry name" value="Winged helix-like DNA-binding domain superfamily/Winged helix DNA-binding domain"/>
    <property type="match status" value="1"/>
</dbReference>
<sequence>MTTQRIIDSPIGPLTLAGHDGKLSHLLMLDHSHAPSRVGWIRDDTAFPEVVEQLAAYFAGELTEFDVTLEMAGTEFQRRVWTALLTIPYGQTRSYGQLASQIGSPSASRAVGLANGRNPISIIVPCHRVIGSNGSLTGYGGGIDRKRTLLDLERQRSQATLFG</sequence>
<dbReference type="InterPro" id="IPR008332">
    <property type="entry name" value="MethylG_MeTrfase_N"/>
</dbReference>
<keyword evidence="7 9" id="KW-0234">DNA repair</keyword>
<dbReference type="GO" id="GO:0032259">
    <property type="term" value="P:methylation"/>
    <property type="evidence" value="ECO:0007669"/>
    <property type="project" value="UniProtKB-KW"/>
</dbReference>
<dbReference type="AlphaFoldDB" id="A0A1X1Z9L5"/>
<evidence type="ECO:0000259" key="11">
    <source>
        <dbReference type="Pfam" id="PF02870"/>
    </source>
</evidence>
<feature type="active site" description="Nucleophile; methyl group acceptor" evidence="9">
    <location>
        <position position="126"/>
    </location>
</feature>
<comment type="subcellular location">
    <subcellularLocation>
        <location evidence="9">Cytoplasm</location>
    </subcellularLocation>
</comment>
<dbReference type="PANTHER" id="PTHR10815">
    <property type="entry name" value="METHYLATED-DNA--PROTEIN-CYSTEINE METHYLTRANSFERASE"/>
    <property type="match status" value="1"/>
</dbReference>
<dbReference type="Pfam" id="PF02870">
    <property type="entry name" value="Methyltransf_1N"/>
    <property type="match status" value="1"/>
</dbReference>